<dbReference type="Pfam" id="PF05199">
    <property type="entry name" value="GMC_oxred_C"/>
    <property type="match status" value="1"/>
</dbReference>
<comment type="caution">
    <text evidence="21">The sequence shown here is derived from an EMBL/GenBank/DDBJ whole genome shotgun (WGS) entry which is preliminary data.</text>
</comment>
<name>A0A8H5EZE9_9AGAR</name>
<feature type="domain" description="CBM1" evidence="20">
    <location>
        <begin position="655"/>
        <end position="691"/>
    </location>
</feature>
<comment type="similarity">
    <text evidence="3">Belongs to the GMC oxidoreductase family.</text>
</comment>
<protein>
    <recommendedName>
        <fullName evidence="5">pyranose dehydrogenase (acceptor)</fullName>
        <ecNumber evidence="5">1.1.99.29</ecNumber>
    </recommendedName>
</protein>
<evidence type="ECO:0000256" key="8">
    <source>
        <dbReference type="ARBA" id="ARBA00022729"/>
    </source>
</evidence>
<dbReference type="GO" id="GO:0030248">
    <property type="term" value="F:cellulose binding"/>
    <property type="evidence" value="ECO:0007669"/>
    <property type="project" value="InterPro"/>
</dbReference>
<dbReference type="PIRSF" id="PIRSF000137">
    <property type="entry name" value="Alcohol_oxidase"/>
    <property type="match status" value="1"/>
</dbReference>
<comment type="function">
    <text evidence="10">Catalyzes the single-oxidation or sequential double oxidation reaction of carbohydrates primarily at carbon-2 and/or carbon-3 with the concomitant reduction of the flavin. The enzyme exhibits a broad sugar substrate specificity, oxidizing different aldopyranoses to the corresponding C-1, C-2, C-3 or C-1,2, C-2,3 and C-3,4 (di)dehydro sugars with substrate-specific regioselectivity. Accepts only a narrow range of electron acceptors such as substituted benzoquinones and complexed metal ions and reacts extremely slowly with O(2) as acceptor. May play a role in the natural recycling of plant matter by oxidizing all major monosaccharides in lignocellulose and by reducing quinone compounds or reactive radical species generated during lignin depolymerization.</text>
</comment>
<feature type="signal peptide" evidence="19">
    <location>
        <begin position="1"/>
        <end position="21"/>
    </location>
</feature>
<dbReference type="Pfam" id="PF00732">
    <property type="entry name" value="GMC_oxred_N"/>
    <property type="match status" value="1"/>
</dbReference>
<dbReference type="PROSITE" id="PS00562">
    <property type="entry name" value="CBM1_1"/>
    <property type="match status" value="1"/>
</dbReference>
<keyword evidence="8 19" id="KW-0732">Signal</keyword>
<keyword evidence="9 17" id="KW-0274">FAD</keyword>
<evidence type="ECO:0000256" key="15">
    <source>
        <dbReference type="ARBA" id="ARBA00034059"/>
    </source>
</evidence>
<proteinExistence type="inferred from homology"/>
<sequence>MYMRSFLSLLLASVVGGPAWALTTSDPSVAFSQKFDYIIVGAGTAGLTLANRLTANPSVSVLVVEAGVRHVFRIFYPIVRKKTNINPSDAGMIPVQAPFLGPTITPNTPIDWNYTVTPQSGLNSRSFSYPRGKLLGGSSSVNYLFHQFGSNEDWDRLANVTGNANYAWLNMRQYIQKHEKLVPPVDGHNTTNQIIPSLHGHNGTLPTSLYCFNQTIDPLFLKTTQELPNDFPYNEDMSGGDQSLLGFGFVKSSAGGGKRSSSSTTYLAAANARPNLVVLFNMTVTRLLQNATTAGPQFTTVLFTASTGNSSTFTITAQKEVILSAGAIGTPQILQLSGIGNSTFLKSLGLPPIVNNPSVGANLSDHTLTPNLFTVFGNDSFDSILRNQTAVQQILSQYISTSSGMFANNIANNFGFKRLPSNSTIISTFGDPAAGPNSPHWEMIVSNLFFSPFFPRPDTGAFMTIVLVLTSPTSRGSVQIASANAFDAPLINPNFLTTEVDIEILREGVRSVLEFVSASAWAGHVSGRFGTAFQNAVDDKTIDAYLRGITTTIFHPASTAMMTKTTDSWGVVNPDFTVKGTVGLRVVDASVFPFQLSCHPQGAIYLLSERASDVIASSTPVITSTIPTSTTTTSNKPSSSTTAPPSTTSSPASSSCSAKFAQCGGQGWTGSTCCQPGSTCQVSNSFFSQCL</sequence>
<keyword evidence="22" id="KW-1185">Reference proteome</keyword>
<dbReference type="OrthoDB" id="269227at2759"/>
<evidence type="ECO:0000256" key="1">
    <source>
        <dbReference type="ARBA" id="ARBA00001974"/>
    </source>
</evidence>
<dbReference type="SMART" id="SM00236">
    <property type="entry name" value="fCBD"/>
    <property type="match status" value="1"/>
</dbReference>
<feature type="active site" description="Proton acceptor" evidence="16">
    <location>
        <position position="599"/>
    </location>
</feature>
<dbReference type="Proteomes" id="UP000567179">
    <property type="component" value="Unassembled WGS sequence"/>
</dbReference>
<evidence type="ECO:0000256" key="17">
    <source>
        <dbReference type="PIRSR" id="PIRSR000137-2"/>
    </source>
</evidence>
<evidence type="ECO:0000256" key="7">
    <source>
        <dbReference type="ARBA" id="ARBA00022630"/>
    </source>
</evidence>
<comment type="catalytic activity">
    <reaction evidence="13">
        <text>pyranose + acceptor = pyranos-3-ulose + reduced acceptor.</text>
        <dbReference type="EC" id="1.1.99.29"/>
    </reaction>
</comment>
<feature type="region of interest" description="Disordered" evidence="18">
    <location>
        <begin position="626"/>
        <end position="652"/>
    </location>
</feature>
<evidence type="ECO:0000256" key="10">
    <source>
        <dbReference type="ARBA" id="ARBA00024699"/>
    </source>
</evidence>
<gene>
    <name evidence="21" type="ORF">D9619_012071</name>
</gene>
<dbReference type="InterPro" id="IPR000172">
    <property type="entry name" value="GMC_OxRdtase_N"/>
</dbReference>
<comment type="catalytic activity">
    <reaction evidence="11">
        <text>pyranose + acceptor = pyranos-2-ulose + reduced acceptor.</text>
        <dbReference type="EC" id="1.1.99.29"/>
    </reaction>
</comment>
<feature type="chain" id="PRO_5034048735" description="pyranose dehydrogenase (acceptor)" evidence="19">
    <location>
        <begin position="22"/>
        <end position="691"/>
    </location>
</feature>
<dbReference type="PANTHER" id="PTHR11552:SF147">
    <property type="entry name" value="CHOLINE DEHYDROGENASE, MITOCHONDRIAL"/>
    <property type="match status" value="1"/>
</dbReference>
<evidence type="ECO:0000256" key="4">
    <source>
        <dbReference type="ARBA" id="ARBA00011245"/>
    </source>
</evidence>
<dbReference type="AlphaFoldDB" id="A0A8H5EZE9"/>
<dbReference type="GO" id="GO:0005576">
    <property type="term" value="C:extracellular region"/>
    <property type="evidence" value="ECO:0007669"/>
    <property type="project" value="UniProtKB-SubCell"/>
</dbReference>
<dbReference type="InterPro" id="IPR035971">
    <property type="entry name" value="CBD_sf"/>
</dbReference>
<dbReference type="SUPFAM" id="SSF57180">
    <property type="entry name" value="Cellulose-binding domain"/>
    <property type="match status" value="1"/>
</dbReference>
<evidence type="ECO:0000313" key="21">
    <source>
        <dbReference type="EMBL" id="KAF5317981.1"/>
    </source>
</evidence>
<dbReference type="PANTHER" id="PTHR11552">
    <property type="entry name" value="GLUCOSE-METHANOL-CHOLINE GMC OXIDOREDUCTASE"/>
    <property type="match status" value="1"/>
</dbReference>
<comment type="subcellular location">
    <subcellularLocation>
        <location evidence="2">Secreted</location>
    </subcellularLocation>
</comment>
<feature type="active site" description="Proton donor" evidence="16">
    <location>
        <position position="555"/>
    </location>
</feature>
<feature type="binding site" evidence="17">
    <location>
        <position position="284"/>
    </location>
    <ligand>
        <name>FAD</name>
        <dbReference type="ChEBI" id="CHEBI:57692"/>
    </ligand>
</feature>
<evidence type="ECO:0000256" key="2">
    <source>
        <dbReference type="ARBA" id="ARBA00004613"/>
    </source>
</evidence>
<evidence type="ECO:0000256" key="5">
    <source>
        <dbReference type="ARBA" id="ARBA00013177"/>
    </source>
</evidence>
<comment type="cofactor">
    <cofactor evidence="1 17">
        <name>FAD</name>
        <dbReference type="ChEBI" id="CHEBI:57692"/>
    </cofactor>
</comment>
<evidence type="ECO:0000256" key="12">
    <source>
        <dbReference type="ARBA" id="ARBA00034010"/>
    </source>
</evidence>
<dbReference type="SUPFAM" id="SSF51905">
    <property type="entry name" value="FAD/NAD(P)-binding domain"/>
    <property type="match status" value="1"/>
</dbReference>
<evidence type="ECO:0000256" key="13">
    <source>
        <dbReference type="ARBA" id="ARBA00034029"/>
    </source>
</evidence>
<evidence type="ECO:0000256" key="14">
    <source>
        <dbReference type="ARBA" id="ARBA00034050"/>
    </source>
</evidence>
<organism evidence="21 22">
    <name type="scientific">Psilocybe cf. subviscida</name>
    <dbReference type="NCBI Taxonomy" id="2480587"/>
    <lineage>
        <taxon>Eukaryota</taxon>
        <taxon>Fungi</taxon>
        <taxon>Dikarya</taxon>
        <taxon>Basidiomycota</taxon>
        <taxon>Agaricomycotina</taxon>
        <taxon>Agaricomycetes</taxon>
        <taxon>Agaricomycetidae</taxon>
        <taxon>Agaricales</taxon>
        <taxon>Agaricineae</taxon>
        <taxon>Strophariaceae</taxon>
        <taxon>Psilocybe</taxon>
    </lineage>
</organism>
<keyword evidence="7" id="KW-0285">Flavoprotein</keyword>
<dbReference type="EC" id="1.1.99.29" evidence="5"/>
<evidence type="ECO:0000256" key="3">
    <source>
        <dbReference type="ARBA" id="ARBA00010790"/>
    </source>
</evidence>
<feature type="binding site" evidence="17">
    <location>
        <begin position="600"/>
        <end position="601"/>
    </location>
    <ligand>
        <name>FAD</name>
        <dbReference type="ChEBI" id="CHEBI:57692"/>
    </ligand>
</feature>
<comment type="catalytic activity">
    <reaction evidence="12">
        <text>pyranose + acceptor = pyranos-2,3-diulose + reduced acceptor.</text>
        <dbReference type="EC" id="1.1.99.29"/>
    </reaction>
</comment>
<evidence type="ECO:0000256" key="11">
    <source>
        <dbReference type="ARBA" id="ARBA00033986"/>
    </source>
</evidence>
<dbReference type="InterPro" id="IPR007867">
    <property type="entry name" value="GMC_OxRtase_C"/>
</dbReference>
<evidence type="ECO:0000256" key="18">
    <source>
        <dbReference type="SAM" id="MobiDB-lite"/>
    </source>
</evidence>
<comment type="subunit">
    <text evidence="4">Monomer.</text>
</comment>
<dbReference type="SUPFAM" id="SSF54373">
    <property type="entry name" value="FAD-linked reductases, C-terminal domain"/>
    <property type="match status" value="1"/>
</dbReference>
<dbReference type="EMBL" id="JAACJJ010000031">
    <property type="protein sequence ID" value="KAF5317981.1"/>
    <property type="molecule type" value="Genomic_DNA"/>
</dbReference>
<dbReference type="InterPro" id="IPR000254">
    <property type="entry name" value="CBD"/>
</dbReference>
<dbReference type="Pfam" id="PF00734">
    <property type="entry name" value="CBM_1"/>
    <property type="match status" value="1"/>
</dbReference>
<dbReference type="PROSITE" id="PS00624">
    <property type="entry name" value="GMC_OXRED_2"/>
    <property type="match status" value="1"/>
</dbReference>
<reference evidence="21 22" key="1">
    <citation type="journal article" date="2020" name="ISME J.">
        <title>Uncovering the hidden diversity of litter-decomposition mechanisms in mushroom-forming fungi.</title>
        <authorList>
            <person name="Floudas D."/>
            <person name="Bentzer J."/>
            <person name="Ahren D."/>
            <person name="Johansson T."/>
            <person name="Persson P."/>
            <person name="Tunlid A."/>
        </authorList>
    </citation>
    <scope>NUCLEOTIDE SEQUENCE [LARGE SCALE GENOMIC DNA]</scope>
    <source>
        <strain evidence="21 22">CBS 101986</strain>
    </source>
</reference>
<keyword evidence="6" id="KW-0964">Secreted</keyword>
<dbReference type="InterPro" id="IPR036188">
    <property type="entry name" value="FAD/NAD-bd_sf"/>
</dbReference>
<dbReference type="PROSITE" id="PS51164">
    <property type="entry name" value="CBM1_2"/>
    <property type="match status" value="1"/>
</dbReference>
<dbReference type="GO" id="GO:0050660">
    <property type="term" value="F:flavin adenine dinucleotide binding"/>
    <property type="evidence" value="ECO:0007669"/>
    <property type="project" value="InterPro"/>
</dbReference>
<dbReference type="GO" id="GO:0005975">
    <property type="term" value="P:carbohydrate metabolic process"/>
    <property type="evidence" value="ECO:0007669"/>
    <property type="project" value="InterPro"/>
</dbReference>
<accession>A0A8H5EZE9</accession>
<evidence type="ECO:0000259" key="20">
    <source>
        <dbReference type="PROSITE" id="PS51164"/>
    </source>
</evidence>
<evidence type="ECO:0000256" key="16">
    <source>
        <dbReference type="PIRSR" id="PIRSR000137-1"/>
    </source>
</evidence>
<evidence type="ECO:0000313" key="22">
    <source>
        <dbReference type="Proteomes" id="UP000567179"/>
    </source>
</evidence>
<comment type="catalytic activity">
    <reaction evidence="15">
        <text>a pyranoside + acceptor = a pyranosid-3,4-diulose + reduced acceptor.</text>
        <dbReference type="EC" id="1.1.99.29"/>
    </reaction>
</comment>
<comment type="catalytic activity">
    <reaction evidence="14">
        <text>a pyranoside + acceptor = a pyranosid-3-ulose + reduced acceptor.</text>
        <dbReference type="EC" id="1.1.99.29"/>
    </reaction>
</comment>
<evidence type="ECO:0000256" key="6">
    <source>
        <dbReference type="ARBA" id="ARBA00022525"/>
    </source>
</evidence>
<dbReference type="InterPro" id="IPR012132">
    <property type="entry name" value="GMC_OxRdtase"/>
</dbReference>
<evidence type="ECO:0000256" key="9">
    <source>
        <dbReference type="ARBA" id="ARBA00022827"/>
    </source>
</evidence>
<dbReference type="GO" id="GO:0033718">
    <property type="term" value="F:pyranose dehydrogenase (acceptor) activity"/>
    <property type="evidence" value="ECO:0007669"/>
    <property type="project" value="UniProtKB-EC"/>
</dbReference>
<dbReference type="Gene3D" id="3.30.560.10">
    <property type="entry name" value="Glucose Oxidase, domain 3"/>
    <property type="match status" value="1"/>
</dbReference>
<dbReference type="Gene3D" id="3.50.50.60">
    <property type="entry name" value="FAD/NAD(P)-binding domain"/>
    <property type="match status" value="1"/>
</dbReference>
<evidence type="ECO:0000256" key="19">
    <source>
        <dbReference type="SAM" id="SignalP"/>
    </source>
</evidence>